<reference evidence="1" key="1">
    <citation type="submission" date="2023-04" db="EMBL/GenBank/DDBJ databases">
        <title>A chromosome-level genome assembly of the parasitoid wasp Eretmocerus hayati.</title>
        <authorList>
            <person name="Zhong Y."/>
            <person name="Liu S."/>
            <person name="Liu Y."/>
        </authorList>
    </citation>
    <scope>NUCLEOTIDE SEQUENCE</scope>
    <source>
        <strain evidence="1">ZJU_SS_LIU_2023</strain>
    </source>
</reference>
<keyword evidence="2" id="KW-1185">Reference proteome</keyword>
<sequence length="615" mass="65259">MDDFIKRQIGALLVVASWAAVGSSSGALNGPPSSRSHLEPPSPSAAAAQLQRLAAFRDANTASPSVSESLDLRQPEQDLGDDQHQPTDDSDSERAELPLHIPIDLNELLRIFGASSGANAGIAAGNDDTDAEASEIRQNIDLELTPERMNKLDAYAEKLMRDERVQSIVRERTKRDGYTYGPPKPPGSDSGNFLSGLAGQIVGSVVGLSSSASRTSSSSSGGHGKPAVGYGPPPSYDTYGQETFGFFSFKKAILNTLVQAVKAVSGGVLALSGKIVKGSGFIVSTKGKLLGSAGDAIVGIGKNLASSATVQVPSGYPPPHYGYNYNAPAAQFIGHDSHYDGPPPSTDNFQAFGAPSDDDGLQPGLLIGKPAHTESFGAGFTQADFSGQGLPQLPAHSQAEDFNAQDTSHGNDGGQSTEEPPAIPTNTLQLQDQNQANNELYPPLGNGPLDDGKMLQLPPKFDSPPVNFHSGSLPSASLPSVGFHGGGFQSGAFQNPSFYNFGHPTFNNYPLHNYIAPLKHGASQPDIQIEIADHDITGFETGGFSQFTKHPGPLKVPLLSHETLNYYRKSGPSRTYRSSPTVYAHYSRYRPSLEVKTSVAHEIRERKDQSKLLRT</sequence>
<accession>A0ACC2NIE9</accession>
<evidence type="ECO:0000313" key="2">
    <source>
        <dbReference type="Proteomes" id="UP001239111"/>
    </source>
</evidence>
<comment type="caution">
    <text evidence="1">The sequence shown here is derived from an EMBL/GenBank/DDBJ whole genome shotgun (WGS) entry which is preliminary data.</text>
</comment>
<organism evidence="1 2">
    <name type="scientific">Eretmocerus hayati</name>
    <dbReference type="NCBI Taxonomy" id="131215"/>
    <lineage>
        <taxon>Eukaryota</taxon>
        <taxon>Metazoa</taxon>
        <taxon>Ecdysozoa</taxon>
        <taxon>Arthropoda</taxon>
        <taxon>Hexapoda</taxon>
        <taxon>Insecta</taxon>
        <taxon>Pterygota</taxon>
        <taxon>Neoptera</taxon>
        <taxon>Endopterygota</taxon>
        <taxon>Hymenoptera</taxon>
        <taxon>Apocrita</taxon>
        <taxon>Proctotrupomorpha</taxon>
        <taxon>Chalcidoidea</taxon>
        <taxon>Aphelinidae</taxon>
        <taxon>Aphelininae</taxon>
        <taxon>Eretmocerus</taxon>
    </lineage>
</organism>
<name>A0ACC2NIE9_9HYME</name>
<dbReference type="EMBL" id="CM056743">
    <property type="protein sequence ID" value="KAJ8670678.1"/>
    <property type="molecule type" value="Genomic_DNA"/>
</dbReference>
<evidence type="ECO:0000313" key="1">
    <source>
        <dbReference type="EMBL" id="KAJ8670678.1"/>
    </source>
</evidence>
<protein>
    <submittedName>
        <fullName evidence="1">Uncharacterized protein</fullName>
    </submittedName>
</protein>
<proteinExistence type="predicted"/>
<dbReference type="Proteomes" id="UP001239111">
    <property type="component" value="Chromosome 3"/>
</dbReference>
<gene>
    <name evidence="1" type="ORF">QAD02_001937</name>
</gene>